<evidence type="ECO:0000256" key="2">
    <source>
        <dbReference type="ARBA" id="ARBA00011903"/>
    </source>
</evidence>
<keyword evidence="4" id="KW-0547">Nucleotide-binding</keyword>
<keyword evidence="6" id="KW-0067">ATP-binding</keyword>
<comment type="similarity">
    <text evidence="1">Belongs to the CpsD/CapB family.</text>
</comment>
<evidence type="ECO:0000256" key="5">
    <source>
        <dbReference type="ARBA" id="ARBA00022777"/>
    </source>
</evidence>
<dbReference type="InterPro" id="IPR005702">
    <property type="entry name" value="Wzc-like_C"/>
</dbReference>
<sequence>MLRLKWKNKQVRQVNLIAHSSPKSPITERYRLIRTNIHLSSGDKEIRSIVVTSAEPSDGKTTTAANLAIVLAQQGEQVLLVDADLRKPSVHYAFNVNNIHGLTSVLTKRISLDKAISNTHVPNLNILTSGPIPHNPSELLDSKSMELLMEELKGLFEYVVYDTPPVLAVTDPQIMAHKSDGVVIVVSSGKTSRDGAVKAKELLEKAKAQLLGVVVNEVKSKADYYQYG</sequence>
<dbReference type="Gene3D" id="3.40.50.300">
    <property type="entry name" value="P-loop containing nucleotide triphosphate hydrolases"/>
    <property type="match status" value="1"/>
</dbReference>
<dbReference type="Proteomes" id="UP000626697">
    <property type="component" value="Unassembled WGS sequence"/>
</dbReference>
<evidence type="ECO:0000256" key="1">
    <source>
        <dbReference type="ARBA" id="ARBA00007316"/>
    </source>
</evidence>
<dbReference type="CDD" id="cd05387">
    <property type="entry name" value="BY-kinase"/>
    <property type="match status" value="1"/>
</dbReference>
<dbReference type="InterPro" id="IPR025669">
    <property type="entry name" value="AAA_dom"/>
</dbReference>
<accession>A0ABR6CKT6</accession>
<evidence type="ECO:0000259" key="9">
    <source>
        <dbReference type="Pfam" id="PF13614"/>
    </source>
</evidence>
<keyword evidence="11" id="KW-1185">Reference proteome</keyword>
<dbReference type="RefSeq" id="WP_182501727.1">
    <property type="nucleotide sequence ID" value="NZ_JACJHX010000002.1"/>
</dbReference>
<proteinExistence type="inferred from homology"/>
<dbReference type="NCBIfam" id="TIGR01007">
    <property type="entry name" value="eps_fam"/>
    <property type="match status" value="1"/>
</dbReference>
<evidence type="ECO:0000256" key="6">
    <source>
        <dbReference type="ARBA" id="ARBA00022840"/>
    </source>
</evidence>
<dbReference type="InterPro" id="IPR050445">
    <property type="entry name" value="Bact_polysacc_biosynth/exp"/>
</dbReference>
<gene>
    <name evidence="10" type="ORF">HNP81_000947</name>
</gene>
<evidence type="ECO:0000256" key="3">
    <source>
        <dbReference type="ARBA" id="ARBA00022679"/>
    </source>
</evidence>
<protein>
    <recommendedName>
        <fullName evidence="2">non-specific protein-tyrosine kinase</fullName>
        <ecNumber evidence="2">2.7.10.2</ecNumber>
    </recommendedName>
</protein>
<dbReference type="InterPro" id="IPR027417">
    <property type="entry name" value="P-loop_NTPase"/>
</dbReference>
<dbReference type="PANTHER" id="PTHR32309">
    <property type="entry name" value="TYROSINE-PROTEIN KINASE"/>
    <property type="match status" value="1"/>
</dbReference>
<dbReference type="EC" id="2.7.10.2" evidence="2"/>
<comment type="catalytic activity">
    <reaction evidence="8">
        <text>L-tyrosyl-[protein] + ATP = O-phospho-L-tyrosyl-[protein] + ADP + H(+)</text>
        <dbReference type="Rhea" id="RHEA:10596"/>
        <dbReference type="Rhea" id="RHEA-COMP:10136"/>
        <dbReference type="Rhea" id="RHEA-COMP:20101"/>
        <dbReference type="ChEBI" id="CHEBI:15378"/>
        <dbReference type="ChEBI" id="CHEBI:30616"/>
        <dbReference type="ChEBI" id="CHEBI:46858"/>
        <dbReference type="ChEBI" id="CHEBI:61978"/>
        <dbReference type="ChEBI" id="CHEBI:456216"/>
        <dbReference type="EC" id="2.7.10.2"/>
    </reaction>
</comment>
<evidence type="ECO:0000256" key="4">
    <source>
        <dbReference type="ARBA" id="ARBA00022741"/>
    </source>
</evidence>
<evidence type="ECO:0000256" key="8">
    <source>
        <dbReference type="ARBA" id="ARBA00051245"/>
    </source>
</evidence>
<keyword evidence="7" id="KW-0829">Tyrosine-protein kinase</keyword>
<reference evidence="10 11" key="1">
    <citation type="submission" date="2020-08" db="EMBL/GenBank/DDBJ databases">
        <title>Genomic Encyclopedia of Type Strains, Phase IV (KMG-IV): sequencing the most valuable type-strain genomes for metagenomic binning, comparative biology and taxonomic classification.</title>
        <authorList>
            <person name="Goeker M."/>
        </authorList>
    </citation>
    <scope>NUCLEOTIDE SEQUENCE [LARGE SCALE GENOMIC DNA]</scope>
    <source>
        <strain evidence="10 11">DSM 105481</strain>
    </source>
</reference>
<evidence type="ECO:0000313" key="10">
    <source>
        <dbReference type="EMBL" id="MBA9025664.1"/>
    </source>
</evidence>
<dbReference type="PANTHER" id="PTHR32309:SF13">
    <property type="entry name" value="FERRIC ENTEROBACTIN TRANSPORT PROTEIN FEPE"/>
    <property type="match status" value="1"/>
</dbReference>
<evidence type="ECO:0000256" key="7">
    <source>
        <dbReference type="ARBA" id="ARBA00023137"/>
    </source>
</evidence>
<dbReference type="EMBL" id="JACJHX010000002">
    <property type="protein sequence ID" value="MBA9025664.1"/>
    <property type="molecule type" value="Genomic_DNA"/>
</dbReference>
<comment type="caution">
    <text evidence="10">The sequence shown here is derived from an EMBL/GenBank/DDBJ whole genome shotgun (WGS) entry which is preliminary data.</text>
</comment>
<keyword evidence="5" id="KW-0418">Kinase</keyword>
<keyword evidence="3" id="KW-0808">Transferase</keyword>
<evidence type="ECO:0000313" key="11">
    <source>
        <dbReference type="Proteomes" id="UP000626697"/>
    </source>
</evidence>
<dbReference type="SUPFAM" id="SSF52540">
    <property type="entry name" value="P-loop containing nucleoside triphosphate hydrolases"/>
    <property type="match status" value="1"/>
</dbReference>
<name>A0ABR6CKT6_9BACI</name>
<organism evidence="10 11">
    <name type="scientific">Peribacillus huizhouensis</name>
    <dbReference type="NCBI Taxonomy" id="1501239"/>
    <lineage>
        <taxon>Bacteria</taxon>
        <taxon>Bacillati</taxon>
        <taxon>Bacillota</taxon>
        <taxon>Bacilli</taxon>
        <taxon>Bacillales</taxon>
        <taxon>Bacillaceae</taxon>
        <taxon>Peribacillus</taxon>
    </lineage>
</organism>
<feature type="domain" description="AAA" evidence="9">
    <location>
        <begin position="57"/>
        <end position="207"/>
    </location>
</feature>
<dbReference type="Pfam" id="PF13614">
    <property type="entry name" value="AAA_31"/>
    <property type="match status" value="1"/>
</dbReference>